<dbReference type="AlphaFoldDB" id="L9XDN6"/>
<evidence type="ECO:0000313" key="2">
    <source>
        <dbReference type="Proteomes" id="UP000011602"/>
    </source>
</evidence>
<proteinExistence type="predicted"/>
<keyword evidence="2" id="KW-1185">Reference proteome</keyword>
<evidence type="ECO:0000313" key="1">
    <source>
        <dbReference type="EMBL" id="ELY58743.1"/>
    </source>
</evidence>
<accession>L9XDN6</accession>
<dbReference type="STRING" id="1227499.C493_06232"/>
<dbReference type="Proteomes" id="UP000011602">
    <property type="component" value="Unassembled WGS sequence"/>
</dbReference>
<name>L9XDN6_9EURY</name>
<protein>
    <recommendedName>
        <fullName evidence="3">Nucleic acid-binding protein</fullName>
    </recommendedName>
</protein>
<dbReference type="SUPFAM" id="SSF88723">
    <property type="entry name" value="PIN domain-like"/>
    <property type="match status" value="1"/>
</dbReference>
<evidence type="ECO:0008006" key="3">
    <source>
        <dbReference type="Google" id="ProtNLM"/>
    </source>
</evidence>
<reference evidence="1 2" key="1">
    <citation type="journal article" date="2014" name="PLoS Genet.">
        <title>Phylogenetically driven sequencing of extremely halophilic archaea reveals strategies for static and dynamic osmo-response.</title>
        <authorList>
            <person name="Becker E.A."/>
            <person name="Seitzer P.M."/>
            <person name="Tritt A."/>
            <person name="Larsen D."/>
            <person name="Krusor M."/>
            <person name="Yao A.I."/>
            <person name="Wu D."/>
            <person name="Madern D."/>
            <person name="Eisen J.A."/>
            <person name="Darling A.E."/>
            <person name="Facciotti M.T."/>
        </authorList>
    </citation>
    <scope>NUCLEOTIDE SEQUENCE [LARGE SCALE GENOMIC DNA]</scope>
    <source>
        <strain evidence="1 2">JCM 12255</strain>
    </source>
</reference>
<dbReference type="EMBL" id="AOHZ01000033">
    <property type="protein sequence ID" value="ELY58743.1"/>
    <property type="molecule type" value="Genomic_DNA"/>
</dbReference>
<gene>
    <name evidence="1" type="ORF">C493_06232</name>
</gene>
<dbReference type="PANTHER" id="PTHR39550">
    <property type="entry name" value="SLL0658 PROTEIN"/>
    <property type="match status" value="1"/>
</dbReference>
<sequence length="160" mass="17284">MPTAVVTDTGPIIHLAEADALSLLSVFDEIHIPDAVLGELEAGTVPTGVDDLDAEIREVTSTEDPYPDLDPGETAALRLAERTETILLTDDLDARTVAADRGVEVHGSIGVVLYAYSNDRLDSDDAKTLLQALHRDTTLYLAKPLLNHAIRLVEQDESGW</sequence>
<comment type="caution">
    <text evidence="1">The sequence shown here is derived from an EMBL/GenBank/DDBJ whole genome shotgun (WGS) entry which is preliminary data.</text>
</comment>
<dbReference type="OrthoDB" id="323844at2157"/>
<dbReference type="RefSeq" id="WP_007258549.1">
    <property type="nucleotide sequence ID" value="NZ_AOHZ01000033.1"/>
</dbReference>
<dbReference type="PANTHER" id="PTHR39550:SF1">
    <property type="entry name" value="SLL0658 PROTEIN"/>
    <property type="match status" value="1"/>
</dbReference>
<dbReference type="Pfam" id="PF11848">
    <property type="entry name" value="DUF3368"/>
    <property type="match status" value="1"/>
</dbReference>
<dbReference type="InterPro" id="IPR021799">
    <property type="entry name" value="PIN-like_prokaryotic"/>
</dbReference>
<dbReference type="InterPro" id="IPR029060">
    <property type="entry name" value="PIN-like_dom_sf"/>
</dbReference>
<organism evidence="1 2">
    <name type="scientific">Natronolimnohabitans innermongolicus JCM 12255</name>
    <dbReference type="NCBI Taxonomy" id="1227499"/>
    <lineage>
        <taxon>Archaea</taxon>
        <taxon>Methanobacteriati</taxon>
        <taxon>Methanobacteriota</taxon>
        <taxon>Stenosarchaea group</taxon>
        <taxon>Halobacteria</taxon>
        <taxon>Halobacteriales</taxon>
        <taxon>Natrialbaceae</taxon>
        <taxon>Natronolimnohabitans</taxon>
    </lineage>
</organism>
<dbReference type="eggNOG" id="arCOG00717">
    <property type="taxonomic scope" value="Archaea"/>
</dbReference>